<dbReference type="Proteomes" id="UP000633619">
    <property type="component" value="Unassembled WGS sequence"/>
</dbReference>
<organism evidence="2 3">
    <name type="scientific">Thermoactinomyces intermedius</name>
    <dbReference type="NCBI Taxonomy" id="2024"/>
    <lineage>
        <taxon>Bacteria</taxon>
        <taxon>Bacillati</taxon>
        <taxon>Bacillota</taxon>
        <taxon>Bacilli</taxon>
        <taxon>Bacillales</taxon>
        <taxon>Thermoactinomycetaceae</taxon>
        <taxon>Thermoactinomyces</taxon>
    </lineage>
</organism>
<keyword evidence="1" id="KW-1133">Transmembrane helix</keyword>
<feature type="transmembrane region" description="Helical" evidence="1">
    <location>
        <begin position="45"/>
        <end position="62"/>
    </location>
</feature>
<keyword evidence="1" id="KW-0812">Transmembrane</keyword>
<dbReference type="AlphaFoldDB" id="A0A8I1ACV8"/>
<evidence type="ECO:0000313" key="3">
    <source>
        <dbReference type="Proteomes" id="UP000633619"/>
    </source>
</evidence>
<sequence length="104" mass="11894">MEALVILLISLICISIFGTFFNSILSRRKQGIAKHLHRARMNIHMGVMFVSIALLQFVTIQTTAIQKAFIAIIFVLGLINGYYGIKNHHYFKQQRQENQEASQS</sequence>
<feature type="transmembrane region" description="Helical" evidence="1">
    <location>
        <begin position="68"/>
        <end position="85"/>
    </location>
</feature>
<gene>
    <name evidence="2" type="ORF">I8U20_05685</name>
</gene>
<dbReference type="RefSeq" id="WP_181732478.1">
    <property type="nucleotide sequence ID" value="NZ_JACEIR010000008.1"/>
</dbReference>
<accession>A0A8I1ACV8</accession>
<dbReference type="InterPro" id="IPR025618">
    <property type="entry name" value="YtpI"/>
</dbReference>
<reference evidence="2 3" key="1">
    <citation type="submission" date="2020-12" db="EMBL/GenBank/DDBJ databases">
        <title>WGS of Thermoactinomyces spp.</title>
        <authorList>
            <person name="Cheng K."/>
        </authorList>
    </citation>
    <scope>NUCLEOTIDE SEQUENCE [LARGE SCALE GENOMIC DNA]</scope>
    <source>
        <strain evidence="3">CICC 10671\DSM 43846</strain>
    </source>
</reference>
<feature type="transmembrane region" description="Helical" evidence="1">
    <location>
        <begin position="6"/>
        <end position="25"/>
    </location>
</feature>
<keyword evidence="1" id="KW-0472">Membrane</keyword>
<proteinExistence type="predicted"/>
<name>A0A8I1ACV8_THEIN</name>
<protein>
    <recommendedName>
        <fullName evidence="4">YtpI-like protein</fullName>
    </recommendedName>
</protein>
<dbReference type="Pfam" id="PF14007">
    <property type="entry name" value="YtpI"/>
    <property type="match status" value="1"/>
</dbReference>
<comment type="caution">
    <text evidence="2">The sequence shown here is derived from an EMBL/GenBank/DDBJ whole genome shotgun (WGS) entry which is preliminary data.</text>
</comment>
<evidence type="ECO:0000256" key="1">
    <source>
        <dbReference type="SAM" id="Phobius"/>
    </source>
</evidence>
<evidence type="ECO:0000313" key="2">
    <source>
        <dbReference type="EMBL" id="MBH8594820.1"/>
    </source>
</evidence>
<dbReference type="EMBL" id="JAECVW010000002">
    <property type="protein sequence ID" value="MBH8594820.1"/>
    <property type="molecule type" value="Genomic_DNA"/>
</dbReference>
<evidence type="ECO:0008006" key="4">
    <source>
        <dbReference type="Google" id="ProtNLM"/>
    </source>
</evidence>
<keyword evidence="3" id="KW-1185">Reference proteome</keyword>